<dbReference type="Pfam" id="PF21686">
    <property type="entry name" value="LigD_Prim-Pol"/>
    <property type="match status" value="1"/>
</dbReference>
<feature type="domain" description="DNA ligase D polymerase" evidence="1">
    <location>
        <begin position="91"/>
        <end position="147"/>
    </location>
</feature>
<dbReference type="PANTHER" id="PTHR42705">
    <property type="entry name" value="BIFUNCTIONAL NON-HOMOLOGOUS END JOINING PROTEIN LIGD"/>
    <property type="match status" value="1"/>
</dbReference>
<sequence>MANGKLLTYKKKRDFKQTQDPSGVAPVKTSNRLRFIIQKHDRTRLHYDLRPELDGVFKSWAVTTTCTPLPPVVLQKPDAARSSAGKPLSWAEAKSFAHEVCQEMARDNPDLYLIKMTKSLREGRIFLDDLRNDRMATAVAPLSPRAAGCHRVDATHLDAGPIQSRPKALYRPHRPGAFGEGKRIGGLLRWTAPALSRPSSSLASIRLPHDI</sequence>
<accession>A0A508X887</accession>
<organism evidence="2 3">
    <name type="scientific">Sinorhizobium medicae</name>
    <dbReference type="NCBI Taxonomy" id="110321"/>
    <lineage>
        <taxon>Bacteria</taxon>
        <taxon>Pseudomonadati</taxon>
        <taxon>Pseudomonadota</taxon>
        <taxon>Alphaproteobacteria</taxon>
        <taxon>Hyphomicrobiales</taxon>
        <taxon>Rhizobiaceae</taxon>
        <taxon>Sinorhizobium/Ensifer group</taxon>
        <taxon>Sinorhizobium</taxon>
    </lineage>
</organism>
<reference evidence="2 3" key="1">
    <citation type="submission" date="2019-06" db="EMBL/GenBank/DDBJ databases">
        <authorList>
            <person name="Le Quere A."/>
            <person name="Colella S."/>
        </authorList>
    </citation>
    <scope>NUCLEOTIDE SEQUENCE [LARGE SCALE GENOMIC DNA]</scope>
    <source>
        <strain evidence="2">EmedicaeMD41</strain>
    </source>
</reference>
<keyword evidence="2" id="KW-0436">Ligase</keyword>
<evidence type="ECO:0000313" key="2">
    <source>
        <dbReference type="EMBL" id="VTZ65920.1"/>
    </source>
</evidence>
<dbReference type="EC" id="6.5.1.1" evidence="2"/>
<proteinExistence type="predicted"/>
<dbReference type="Proteomes" id="UP000507954">
    <property type="component" value="Unassembled WGS sequence"/>
</dbReference>
<dbReference type="Gene3D" id="3.90.920.10">
    <property type="entry name" value="DNA primase, PRIM domain"/>
    <property type="match status" value="1"/>
</dbReference>
<dbReference type="AlphaFoldDB" id="A0A508X887"/>
<dbReference type="InterPro" id="IPR052171">
    <property type="entry name" value="NHEJ_LigD"/>
</dbReference>
<dbReference type="PANTHER" id="PTHR42705:SF2">
    <property type="entry name" value="BIFUNCTIONAL NON-HOMOLOGOUS END JOINING PROTEIN LIGD"/>
    <property type="match status" value="1"/>
</dbReference>
<dbReference type="EMBL" id="CABFNB010000163">
    <property type="protein sequence ID" value="VTZ65920.1"/>
    <property type="molecule type" value="Genomic_DNA"/>
</dbReference>
<name>A0A508X887_9HYPH</name>
<gene>
    <name evidence="2" type="primary">ligD</name>
    <name evidence="2" type="ORF">EMEDMD4_910137</name>
</gene>
<dbReference type="GO" id="GO:0003910">
    <property type="term" value="F:DNA ligase (ATP) activity"/>
    <property type="evidence" value="ECO:0007669"/>
    <property type="project" value="UniProtKB-EC"/>
</dbReference>
<protein>
    <submittedName>
        <fullName evidence="2">ATP-dependent DNA ligase</fullName>
        <ecNumber evidence="2">6.5.1.1</ecNumber>
    </submittedName>
</protein>
<evidence type="ECO:0000259" key="1">
    <source>
        <dbReference type="Pfam" id="PF21686"/>
    </source>
</evidence>
<dbReference type="InterPro" id="IPR014145">
    <property type="entry name" value="LigD_pol_dom"/>
</dbReference>
<evidence type="ECO:0000313" key="3">
    <source>
        <dbReference type="Proteomes" id="UP000507954"/>
    </source>
</evidence>